<reference evidence="1 2" key="1">
    <citation type="submission" date="2019-05" db="EMBL/GenBank/DDBJ databases">
        <title>Another draft genome of Portunus trituberculatus and its Hox gene families provides insights of decapod evolution.</title>
        <authorList>
            <person name="Jeong J.-H."/>
            <person name="Song I."/>
            <person name="Kim S."/>
            <person name="Choi T."/>
            <person name="Kim D."/>
            <person name="Ryu S."/>
            <person name="Kim W."/>
        </authorList>
    </citation>
    <scope>NUCLEOTIDE SEQUENCE [LARGE SCALE GENOMIC DNA]</scope>
    <source>
        <tissue evidence="1">Muscle</tissue>
    </source>
</reference>
<name>A0A5B7DMW6_PORTR</name>
<dbReference type="AlphaFoldDB" id="A0A5B7DMW6"/>
<dbReference type="EMBL" id="VSRR010001098">
    <property type="protein sequence ID" value="MPC22535.1"/>
    <property type="molecule type" value="Genomic_DNA"/>
</dbReference>
<accession>A0A5B7DMW6</accession>
<dbReference type="Proteomes" id="UP000324222">
    <property type="component" value="Unassembled WGS sequence"/>
</dbReference>
<keyword evidence="2" id="KW-1185">Reference proteome</keyword>
<proteinExistence type="predicted"/>
<comment type="caution">
    <text evidence="1">The sequence shown here is derived from an EMBL/GenBank/DDBJ whole genome shotgun (WGS) entry which is preliminary data.</text>
</comment>
<organism evidence="1 2">
    <name type="scientific">Portunus trituberculatus</name>
    <name type="common">Swimming crab</name>
    <name type="synonym">Neptunus trituberculatus</name>
    <dbReference type="NCBI Taxonomy" id="210409"/>
    <lineage>
        <taxon>Eukaryota</taxon>
        <taxon>Metazoa</taxon>
        <taxon>Ecdysozoa</taxon>
        <taxon>Arthropoda</taxon>
        <taxon>Crustacea</taxon>
        <taxon>Multicrustacea</taxon>
        <taxon>Malacostraca</taxon>
        <taxon>Eumalacostraca</taxon>
        <taxon>Eucarida</taxon>
        <taxon>Decapoda</taxon>
        <taxon>Pleocyemata</taxon>
        <taxon>Brachyura</taxon>
        <taxon>Eubrachyura</taxon>
        <taxon>Portunoidea</taxon>
        <taxon>Portunidae</taxon>
        <taxon>Portuninae</taxon>
        <taxon>Portunus</taxon>
    </lineage>
</organism>
<sequence>MATPNPASESPSVERTTNVSMSDCSLGFPKVEAPLVFCFYQLGGPEKLILSVGLLQLQPHIRIY</sequence>
<evidence type="ECO:0000313" key="1">
    <source>
        <dbReference type="EMBL" id="MPC22535.1"/>
    </source>
</evidence>
<gene>
    <name evidence="1" type="ORF">E2C01_015553</name>
</gene>
<protein>
    <submittedName>
        <fullName evidence="1">Uncharacterized protein</fullName>
    </submittedName>
</protein>
<evidence type="ECO:0000313" key="2">
    <source>
        <dbReference type="Proteomes" id="UP000324222"/>
    </source>
</evidence>